<dbReference type="PANTHER" id="PTHR43394">
    <property type="entry name" value="ATP-DEPENDENT PERMEASE MDL1, MITOCHONDRIAL"/>
    <property type="match status" value="1"/>
</dbReference>
<dbReference type="InterPro" id="IPR027417">
    <property type="entry name" value="P-loop_NTPase"/>
</dbReference>
<name>A0ABY6HEB1_9FIRM</name>
<sequence>MTTSGYDTIPGVWCHRLSGGQRQRITIVQAVLKNTPILILDEAVSSLDTENEQFIQKALKDQAGKRTTIVVAHRLSMIMAADKLVVINNGRVVQVGTHHDLIKQYGL</sequence>
<feature type="domain" description="ABC transporter" evidence="1">
    <location>
        <begin position="14"/>
        <end position="44"/>
    </location>
</feature>
<evidence type="ECO:0000313" key="2">
    <source>
        <dbReference type="EMBL" id="UYO62887.1"/>
    </source>
</evidence>
<dbReference type="Proteomes" id="UP001163550">
    <property type="component" value="Chromosome"/>
</dbReference>
<dbReference type="Pfam" id="PF00005">
    <property type="entry name" value="ABC_tran"/>
    <property type="match status" value="1"/>
</dbReference>
<dbReference type="EMBL" id="CP087994">
    <property type="protein sequence ID" value="UYO62887.1"/>
    <property type="molecule type" value="Genomic_DNA"/>
</dbReference>
<gene>
    <name evidence="2" type="ORF">LNN31_00080</name>
</gene>
<dbReference type="GO" id="GO:0005524">
    <property type="term" value="F:ATP binding"/>
    <property type="evidence" value="ECO:0007669"/>
    <property type="project" value="UniProtKB-KW"/>
</dbReference>
<keyword evidence="2" id="KW-0067">ATP-binding</keyword>
<dbReference type="InterPro" id="IPR003439">
    <property type="entry name" value="ABC_transporter-like_ATP-bd"/>
</dbReference>
<dbReference type="InterPro" id="IPR039421">
    <property type="entry name" value="Type_1_exporter"/>
</dbReference>
<keyword evidence="2" id="KW-0547">Nucleotide-binding</keyword>
<dbReference type="SUPFAM" id="SSF52540">
    <property type="entry name" value="P-loop containing nucleoside triphosphate hydrolases"/>
    <property type="match status" value="1"/>
</dbReference>
<keyword evidence="3" id="KW-1185">Reference proteome</keyword>
<accession>A0ABY6HEB1</accession>
<dbReference type="RefSeq" id="WP_228881798.1">
    <property type="nucleotide sequence ID" value="NZ_CABIIK010000038.1"/>
</dbReference>
<protein>
    <submittedName>
        <fullName evidence="2">ATP-binding cassette domain-containing protein</fullName>
    </submittedName>
</protein>
<organism evidence="2 3">
    <name type="scientific">Acetobacterium wieringae</name>
    <dbReference type="NCBI Taxonomy" id="52694"/>
    <lineage>
        <taxon>Bacteria</taxon>
        <taxon>Bacillati</taxon>
        <taxon>Bacillota</taxon>
        <taxon>Clostridia</taxon>
        <taxon>Eubacteriales</taxon>
        <taxon>Eubacteriaceae</taxon>
        <taxon>Acetobacterium</taxon>
    </lineage>
</organism>
<evidence type="ECO:0000259" key="1">
    <source>
        <dbReference type="Pfam" id="PF00005"/>
    </source>
</evidence>
<dbReference type="Gene3D" id="3.40.50.300">
    <property type="entry name" value="P-loop containing nucleotide triphosphate hydrolases"/>
    <property type="match status" value="1"/>
</dbReference>
<reference evidence="2" key="1">
    <citation type="submission" date="2021-11" db="EMBL/GenBank/DDBJ databases">
        <title>Isoprene-degrading acetogen.</title>
        <authorList>
            <person name="Yang Y."/>
            <person name="Jin H."/>
            <person name="Yan J."/>
        </authorList>
    </citation>
    <scope>NUCLEOTIDE SEQUENCE</scope>
    <source>
        <strain evidence="2">Berkeley</strain>
    </source>
</reference>
<dbReference type="PANTHER" id="PTHR43394:SF1">
    <property type="entry name" value="ATP-BINDING CASSETTE SUB-FAMILY B MEMBER 10, MITOCHONDRIAL"/>
    <property type="match status" value="1"/>
</dbReference>
<evidence type="ECO:0000313" key="3">
    <source>
        <dbReference type="Proteomes" id="UP001163550"/>
    </source>
</evidence>
<proteinExistence type="predicted"/>